<dbReference type="SMART" id="SM00267">
    <property type="entry name" value="GGDEF"/>
    <property type="match status" value="1"/>
</dbReference>
<gene>
    <name evidence="5" type="ORF">HNP76_000469</name>
</gene>
<sequence>MKNRSLTFKFTLMFAAFTIITLVISSLLSYANQTNLYKQQREESIRYVASYLEDVLTSDGEDFAWWQEYFLKNYKDLNIPHDFGPKEIQQARHKYEKLFSQNYPGIIPGIDIAFSELPKEIKTAYTIYKHEYYLYKFEQACKRFNLAYVEYIIPDVNTGRIMYALDAMRDEKIINGEKYIELGISVPHSPEEHKTEWEAWNSGIQPSGYDSFDNEYGKTYAYYMPLYIGTKKLGLIGVEVFISAVNKEILRATIRQMLMISGVLTLFMVFLLFLIRLRYIRKLIRLQHAIDEYSKSKKTEIAEQLLSDVTNKDEISTIMAKFAEMIFKLETYMKFLVKTRQDLQDTQKKVQEMSEDAVKDSLTGIRNKNGYDREVKHVEWEMSDGLQEIGLALIDLNSLKKINDTYGYDKGNEALISLCQIVCDTFDHSPVFRIDGDEFAAILKGHDFKHVDELVSKFKRQVKKAQGNQDLEDWKKISATIAYALFDPQIDTTFENIFKRAVEEMSKSKKTIKAPAKD</sequence>
<evidence type="ECO:0000313" key="6">
    <source>
        <dbReference type="Proteomes" id="UP000518887"/>
    </source>
</evidence>
<keyword evidence="3" id="KW-0812">Transmembrane</keyword>
<keyword evidence="6" id="KW-1185">Reference proteome</keyword>
<dbReference type="PANTHER" id="PTHR45138:SF9">
    <property type="entry name" value="DIGUANYLATE CYCLASE DGCM-RELATED"/>
    <property type="match status" value="1"/>
</dbReference>
<evidence type="ECO:0000313" key="5">
    <source>
        <dbReference type="EMBL" id="MBB5225129.1"/>
    </source>
</evidence>
<dbReference type="InterPro" id="IPR043128">
    <property type="entry name" value="Rev_trsase/Diguanyl_cyclase"/>
</dbReference>
<dbReference type="Gene3D" id="6.10.340.10">
    <property type="match status" value="1"/>
</dbReference>
<reference evidence="5 6" key="1">
    <citation type="submission" date="2020-08" db="EMBL/GenBank/DDBJ databases">
        <title>Genomic Encyclopedia of Type Strains, Phase IV (KMG-IV): sequencing the most valuable type-strain genomes for metagenomic binning, comparative biology and taxonomic classification.</title>
        <authorList>
            <person name="Goeker M."/>
        </authorList>
    </citation>
    <scope>NUCLEOTIDE SEQUENCE [LARGE SCALE GENOMIC DNA]</scope>
    <source>
        <strain evidence="5 6">DSM 103462</strain>
    </source>
</reference>
<dbReference type="PROSITE" id="PS50887">
    <property type="entry name" value="GGDEF"/>
    <property type="match status" value="1"/>
</dbReference>
<dbReference type="EC" id="2.7.7.65" evidence="1"/>
<dbReference type="InterPro" id="IPR029787">
    <property type="entry name" value="Nucleotide_cyclase"/>
</dbReference>
<feature type="domain" description="GGDEF" evidence="4">
    <location>
        <begin position="387"/>
        <end position="518"/>
    </location>
</feature>
<dbReference type="AlphaFoldDB" id="A0A7W8G789"/>
<dbReference type="GO" id="GO:0043709">
    <property type="term" value="P:cell adhesion involved in single-species biofilm formation"/>
    <property type="evidence" value="ECO:0007669"/>
    <property type="project" value="TreeGrafter"/>
</dbReference>
<accession>A0A7W8G789</accession>
<dbReference type="CDD" id="cd01949">
    <property type="entry name" value="GGDEF"/>
    <property type="match status" value="1"/>
</dbReference>
<evidence type="ECO:0000259" key="4">
    <source>
        <dbReference type="PROSITE" id="PS50887"/>
    </source>
</evidence>
<dbReference type="Proteomes" id="UP000518887">
    <property type="component" value="Unassembled WGS sequence"/>
</dbReference>
<dbReference type="PANTHER" id="PTHR45138">
    <property type="entry name" value="REGULATORY COMPONENTS OF SENSORY TRANSDUCTION SYSTEM"/>
    <property type="match status" value="1"/>
</dbReference>
<organism evidence="5 6">
    <name type="scientific">Treponema ruminis</name>
    <dbReference type="NCBI Taxonomy" id="744515"/>
    <lineage>
        <taxon>Bacteria</taxon>
        <taxon>Pseudomonadati</taxon>
        <taxon>Spirochaetota</taxon>
        <taxon>Spirochaetia</taxon>
        <taxon>Spirochaetales</taxon>
        <taxon>Treponemataceae</taxon>
        <taxon>Treponema</taxon>
    </lineage>
</organism>
<keyword evidence="3" id="KW-0472">Membrane</keyword>
<dbReference type="RefSeq" id="WP_184657073.1">
    <property type="nucleotide sequence ID" value="NZ_CP031518.1"/>
</dbReference>
<dbReference type="Gene3D" id="3.30.70.270">
    <property type="match status" value="1"/>
</dbReference>
<dbReference type="EMBL" id="JACHFQ010000001">
    <property type="protein sequence ID" value="MBB5225129.1"/>
    <property type="molecule type" value="Genomic_DNA"/>
</dbReference>
<dbReference type="GO" id="GO:0052621">
    <property type="term" value="F:diguanylate cyclase activity"/>
    <property type="evidence" value="ECO:0007669"/>
    <property type="project" value="UniProtKB-EC"/>
</dbReference>
<keyword evidence="3" id="KW-1133">Transmembrane helix</keyword>
<protein>
    <recommendedName>
        <fullName evidence="1">diguanylate cyclase</fullName>
        <ecNumber evidence="1">2.7.7.65</ecNumber>
    </recommendedName>
</protein>
<name>A0A7W8G789_9SPIR</name>
<dbReference type="GO" id="GO:0005886">
    <property type="term" value="C:plasma membrane"/>
    <property type="evidence" value="ECO:0007669"/>
    <property type="project" value="TreeGrafter"/>
</dbReference>
<feature type="transmembrane region" description="Helical" evidence="3">
    <location>
        <begin position="12"/>
        <end position="31"/>
    </location>
</feature>
<dbReference type="NCBIfam" id="TIGR00254">
    <property type="entry name" value="GGDEF"/>
    <property type="match status" value="1"/>
</dbReference>
<evidence type="ECO:0000256" key="1">
    <source>
        <dbReference type="ARBA" id="ARBA00012528"/>
    </source>
</evidence>
<proteinExistence type="predicted"/>
<feature type="transmembrane region" description="Helical" evidence="3">
    <location>
        <begin position="257"/>
        <end position="275"/>
    </location>
</feature>
<dbReference type="InterPro" id="IPR000160">
    <property type="entry name" value="GGDEF_dom"/>
</dbReference>
<comment type="catalytic activity">
    <reaction evidence="2">
        <text>2 GTP = 3',3'-c-di-GMP + 2 diphosphate</text>
        <dbReference type="Rhea" id="RHEA:24898"/>
        <dbReference type="ChEBI" id="CHEBI:33019"/>
        <dbReference type="ChEBI" id="CHEBI:37565"/>
        <dbReference type="ChEBI" id="CHEBI:58805"/>
        <dbReference type="EC" id="2.7.7.65"/>
    </reaction>
</comment>
<dbReference type="SUPFAM" id="SSF55073">
    <property type="entry name" value="Nucleotide cyclase"/>
    <property type="match status" value="1"/>
</dbReference>
<dbReference type="Pfam" id="PF00990">
    <property type="entry name" value="GGDEF"/>
    <property type="match status" value="1"/>
</dbReference>
<evidence type="ECO:0000256" key="3">
    <source>
        <dbReference type="SAM" id="Phobius"/>
    </source>
</evidence>
<evidence type="ECO:0000256" key="2">
    <source>
        <dbReference type="ARBA" id="ARBA00034247"/>
    </source>
</evidence>
<comment type="caution">
    <text evidence="5">The sequence shown here is derived from an EMBL/GenBank/DDBJ whole genome shotgun (WGS) entry which is preliminary data.</text>
</comment>
<dbReference type="InterPro" id="IPR050469">
    <property type="entry name" value="Diguanylate_Cyclase"/>
</dbReference>
<dbReference type="GO" id="GO:1902201">
    <property type="term" value="P:negative regulation of bacterial-type flagellum-dependent cell motility"/>
    <property type="evidence" value="ECO:0007669"/>
    <property type="project" value="TreeGrafter"/>
</dbReference>